<gene>
    <name evidence="3" type="ORF">AURANDRAFT_12050</name>
</gene>
<feature type="non-terminal residue" evidence="3">
    <location>
        <position position="1"/>
    </location>
</feature>
<evidence type="ECO:0000313" key="3">
    <source>
        <dbReference type="EMBL" id="EGB03771.1"/>
    </source>
</evidence>
<dbReference type="PANTHER" id="PTHR48004">
    <property type="entry name" value="OS01G0149700 PROTEIN"/>
    <property type="match status" value="1"/>
</dbReference>
<dbReference type="Pfam" id="PF13855">
    <property type="entry name" value="LRR_8"/>
    <property type="match status" value="1"/>
</dbReference>
<dbReference type="Pfam" id="PF00560">
    <property type="entry name" value="LRR_1"/>
    <property type="match status" value="2"/>
</dbReference>
<evidence type="ECO:0008006" key="5">
    <source>
        <dbReference type="Google" id="ProtNLM"/>
    </source>
</evidence>
<dbReference type="InParanoid" id="F0YM91"/>
<dbReference type="KEGG" id="aaf:AURANDRAFT_12050"/>
<dbReference type="AlphaFoldDB" id="F0YM91"/>
<dbReference type="OrthoDB" id="44077at2759"/>
<dbReference type="SMART" id="SM00369">
    <property type="entry name" value="LRR_TYP"/>
    <property type="match status" value="6"/>
</dbReference>
<dbReference type="SMART" id="SM00364">
    <property type="entry name" value="LRR_BAC"/>
    <property type="match status" value="7"/>
</dbReference>
<evidence type="ECO:0000256" key="2">
    <source>
        <dbReference type="ARBA" id="ARBA00022737"/>
    </source>
</evidence>
<organism evidence="4">
    <name type="scientific">Aureococcus anophagefferens</name>
    <name type="common">Harmful bloom alga</name>
    <dbReference type="NCBI Taxonomy" id="44056"/>
    <lineage>
        <taxon>Eukaryota</taxon>
        <taxon>Sar</taxon>
        <taxon>Stramenopiles</taxon>
        <taxon>Ochrophyta</taxon>
        <taxon>Pelagophyceae</taxon>
        <taxon>Pelagomonadales</taxon>
        <taxon>Pelagomonadaceae</taxon>
        <taxon>Aureococcus</taxon>
    </lineage>
</organism>
<dbReference type="SUPFAM" id="SSF52058">
    <property type="entry name" value="L domain-like"/>
    <property type="match status" value="1"/>
</dbReference>
<dbReference type="InterPro" id="IPR001611">
    <property type="entry name" value="Leu-rich_rpt"/>
</dbReference>
<dbReference type="InterPro" id="IPR052941">
    <property type="entry name" value="StomDev_PlantInt_Reg"/>
</dbReference>
<evidence type="ECO:0000313" key="4">
    <source>
        <dbReference type="Proteomes" id="UP000002729"/>
    </source>
</evidence>
<keyword evidence="4" id="KW-1185">Reference proteome</keyword>
<protein>
    <recommendedName>
        <fullName evidence="5">Leucine-rich repeat domain-containing protein</fullName>
    </recommendedName>
</protein>
<dbReference type="RefSeq" id="XP_009041556.1">
    <property type="nucleotide sequence ID" value="XM_009043308.1"/>
</dbReference>
<dbReference type="EMBL" id="GL833162">
    <property type="protein sequence ID" value="EGB03771.1"/>
    <property type="molecule type" value="Genomic_DNA"/>
</dbReference>
<dbReference type="eggNOG" id="KOG0619">
    <property type="taxonomic scope" value="Eukaryota"/>
</dbReference>
<proteinExistence type="predicted"/>
<dbReference type="GeneID" id="20218131"/>
<evidence type="ECO:0000256" key="1">
    <source>
        <dbReference type="ARBA" id="ARBA00022614"/>
    </source>
</evidence>
<dbReference type="PRINTS" id="PR00019">
    <property type="entry name" value="LEURICHRPT"/>
</dbReference>
<dbReference type="Gene3D" id="3.80.10.10">
    <property type="entry name" value="Ribonuclease Inhibitor"/>
    <property type="match status" value="3"/>
</dbReference>
<dbReference type="PROSITE" id="PS51450">
    <property type="entry name" value="LRR"/>
    <property type="match status" value="2"/>
</dbReference>
<keyword evidence="1" id="KW-0433">Leucine-rich repeat</keyword>
<name>F0YM91_AURAN</name>
<dbReference type="InterPro" id="IPR032675">
    <property type="entry name" value="LRR_dom_sf"/>
</dbReference>
<keyword evidence="2" id="KW-0677">Repeat</keyword>
<feature type="non-terminal residue" evidence="3">
    <location>
        <position position="329"/>
    </location>
</feature>
<accession>F0YM91</accession>
<dbReference type="Proteomes" id="UP000002729">
    <property type="component" value="Unassembled WGS sequence"/>
</dbReference>
<sequence>PENELAVLPDSLGDLRHLESLDVSGNHLQELPDSLLKLTDLLKLHATGNDLTAVPDLGPLTKLLDLDLSMNQIPDQPEWLDKLTSLKTLDLSRNLIDGRLTSAVCALAELETLKLRRNLLDGLPDCMGDLISLDDLDLAYNELVDALPETWGLAKWHRLYHLHVSDNKLKTLPASFSAALIVLGSENNKLSEYPPMLTSQKACEYFGFRMREVEFDYDESNKVMRNILFTSTEEDATFNPAQRAVTNIFLRNNKITSLPTTFGPRVNESSSATMELDLAYNRIETVSEAIGELEHLRKLDLQYNSISTISEDIAYARSIEKLKLAGNQL</sequence>
<dbReference type="InterPro" id="IPR003591">
    <property type="entry name" value="Leu-rich_rpt_typical-subtyp"/>
</dbReference>
<dbReference type="PANTHER" id="PTHR48004:SF59">
    <property type="entry name" value="LEUCINE-RICH REPEAT-CONTAINING N-TERMINAL PLANT-TYPE DOMAIN-CONTAINING PROTEIN"/>
    <property type="match status" value="1"/>
</dbReference>
<reference evidence="3 4" key="1">
    <citation type="journal article" date="2011" name="Proc. Natl. Acad. Sci. U.S.A.">
        <title>Niche of harmful alga Aureococcus anophagefferens revealed through ecogenomics.</title>
        <authorList>
            <person name="Gobler C.J."/>
            <person name="Berry D.L."/>
            <person name="Dyhrman S.T."/>
            <person name="Wilhelm S.W."/>
            <person name="Salamov A."/>
            <person name="Lobanov A.V."/>
            <person name="Zhang Y."/>
            <person name="Collier J.L."/>
            <person name="Wurch L.L."/>
            <person name="Kustka A.B."/>
            <person name="Dill B.D."/>
            <person name="Shah M."/>
            <person name="VerBerkmoes N.C."/>
            <person name="Kuo A."/>
            <person name="Terry A."/>
            <person name="Pangilinan J."/>
            <person name="Lindquist E.A."/>
            <person name="Lucas S."/>
            <person name="Paulsen I.T."/>
            <person name="Hattenrath-Lehmann T.K."/>
            <person name="Talmage S.C."/>
            <person name="Walker E.A."/>
            <person name="Koch F."/>
            <person name="Burson A.M."/>
            <person name="Marcoval M.A."/>
            <person name="Tang Y.Z."/>
            <person name="Lecleir G.R."/>
            <person name="Coyne K.J."/>
            <person name="Berg G.M."/>
            <person name="Bertrand E.M."/>
            <person name="Saito M.A."/>
            <person name="Gladyshev V.N."/>
            <person name="Grigoriev I.V."/>
        </authorList>
    </citation>
    <scope>NUCLEOTIDE SEQUENCE [LARGE SCALE GENOMIC DNA]</scope>
    <source>
        <strain evidence="4">CCMP 1984</strain>
    </source>
</reference>